<feature type="non-terminal residue" evidence="1">
    <location>
        <position position="207"/>
    </location>
</feature>
<evidence type="ECO:0000313" key="2">
    <source>
        <dbReference type="Proteomes" id="UP000789375"/>
    </source>
</evidence>
<gene>
    <name evidence="1" type="ORF">FMOSSE_LOCUS14048</name>
</gene>
<accession>A0A9N9HUQ5</accession>
<dbReference type="Proteomes" id="UP000789375">
    <property type="component" value="Unassembled WGS sequence"/>
</dbReference>
<evidence type="ECO:0000313" key="1">
    <source>
        <dbReference type="EMBL" id="CAG8706330.1"/>
    </source>
</evidence>
<sequence>ILVERNVKSIIDAFELNKDHSNDDNVSTEGIMDLTPKSHFVQQLPFLESLNQYDKLILDETTQYRYRAKKNKIPDLQAPIRIVTSASIRKMSGCLSSNINNRIKPISKPLSRYDIAREKLRLESFLMKKNMVKLMIKLKNQLMNLKDVVFLYIVNLVLKKNLTEKWKIGNRVQDIRRFVNLKLILMKSKSDVSSVLTNDLFLKTWLD</sequence>
<dbReference type="AlphaFoldDB" id="A0A9N9HUQ5"/>
<protein>
    <submittedName>
        <fullName evidence="1">14111_t:CDS:1</fullName>
    </submittedName>
</protein>
<comment type="caution">
    <text evidence="1">The sequence shown here is derived from an EMBL/GenBank/DDBJ whole genome shotgun (WGS) entry which is preliminary data.</text>
</comment>
<keyword evidence="2" id="KW-1185">Reference proteome</keyword>
<reference evidence="1" key="1">
    <citation type="submission" date="2021-06" db="EMBL/GenBank/DDBJ databases">
        <authorList>
            <person name="Kallberg Y."/>
            <person name="Tangrot J."/>
            <person name="Rosling A."/>
        </authorList>
    </citation>
    <scope>NUCLEOTIDE SEQUENCE</scope>
    <source>
        <strain evidence="1">87-6 pot B 2015</strain>
    </source>
</reference>
<organism evidence="1 2">
    <name type="scientific">Funneliformis mosseae</name>
    <name type="common">Endomycorrhizal fungus</name>
    <name type="synonym">Glomus mosseae</name>
    <dbReference type="NCBI Taxonomy" id="27381"/>
    <lineage>
        <taxon>Eukaryota</taxon>
        <taxon>Fungi</taxon>
        <taxon>Fungi incertae sedis</taxon>
        <taxon>Mucoromycota</taxon>
        <taxon>Glomeromycotina</taxon>
        <taxon>Glomeromycetes</taxon>
        <taxon>Glomerales</taxon>
        <taxon>Glomeraceae</taxon>
        <taxon>Funneliformis</taxon>
    </lineage>
</organism>
<name>A0A9N9HUQ5_FUNMO</name>
<dbReference type="EMBL" id="CAJVPP010009663">
    <property type="protein sequence ID" value="CAG8706330.1"/>
    <property type="molecule type" value="Genomic_DNA"/>
</dbReference>
<proteinExistence type="predicted"/>